<evidence type="ECO:0000256" key="2">
    <source>
        <dbReference type="SAM" id="Phobius"/>
    </source>
</evidence>
<feature type="transmembrane region" description="Helical" evidence="2">
    <location>
        <begin position="257"/>
        <end position="278"/>
    </location>
</feature>
<feature type="transmembrane region" description="Helical" evidence="2">
    <location>
        <begin position="69"/>
        <end position="91"/>
    </location>
</feature>
<feature type="transmembrane region" description="Helical" evidence="2">
    <location>
        <begin position="200"/>
        <end position="218"/>
    </location>
</feature>
<dbReference type="Proteomes" id="UP000471521">
    <property type="component" value="Unassembled WGS sequence"/>
</dbReference>
<feature type="transmembrane region" description="Helical" evidence="2">
    <location>
        <begin position="408"/>
        <end position="429"/>
    </location>
</feature>
<dbReference type="RefSeq" id="WP_159525199.1">
    <property type="nucleotide sequence ID" value="NZ_WUUU01000010.1"/>
</dbReference>
<comment type="caution">
    <text evidence="3">The sequence shown here is derived from an EMBL/GenBank/DDBJ whole genome shotgun (WGS) entry which is preliminary data.</text>
</comment>
<feature type="region of interest" description="Disordered" evidence="1">
    <location>
        <begin position="227"/>
        <end position="251"/>
    </location>
</feature>
<keyword evidence="2" id="KW-0472">Membrane</keyword>
<gene>
    <name evidence="3" type="ORF">GRX66_02980</name>
</gene>
<feature type="transmembrane region" description="Helical" evidence="2">
    <location>
        <begin position="435"/>
        <end position="457"/>
    </location>
</feature>
<sequence length="628" mass="65715">MSTTDRVRKLALLAGSVALTVAVLAAHNSPAAAYELSIYASTPAMVWGGVAAAFLSGALVAFTARVRSGVWAAAVGLVGGATLTVFGLPLLRGYEFYGVGDSLSHVGWAREIAAGAHDPTNLLYPGVHSLTVFVGRVADVPMTQANMVVALVAIPFVFLLFVPLAAELIAATPRAYTVGLLVAALFVPINNVSVHPNTHPASQAILLFAFLLYLALAYTTGDLDAGRGDESRDSAGGRGDRIHRSAGGRGDSTASPWLVLGTGTGVLLVLASAAVVFVHPQQALNVALVFAAIAAVQFLARRFAANRALAAHRPLYVHTAVLLAVFFAWTPRFDRAQGAFTGTIESLVQSGPSAGGVVSQRSASLTVVGGSLPELFGKLFGVATVCSALAAGLLGVGLYRRYRDSDALVGYVGAGLVPVVGVFLVVLASNAGDMYFRYHGFIMVPVSILAAAALARARNWAAHRGAARAGAAIVVVLLLGLAPVGAVAIHPSPYVYQPTKHVTAAELDGFGSAFEYREDGVEFAGVRGGPRRFVDYHYGTERARTTLSFPGYRDAIPPGVFAAGNYTDAFGDPRYIVLTERDYEREVGLYGGFRHPESGFSAFETAPGVNHVRTSDGVDVYVVREDDA</sequence>
<evidence type="ECO:0000313" key="3">
    <source>
        <dbReference type="EMBL" id="MXR19617.1"/>
    </source>
</evidence>
<feature type="transmembrane region" description="Helical" evidence="2">
    <location>
        <begin position="375"/>
        <end position="396"/>
    </location>
</feature>
<reference evidence="3 4" key="1">
    <citation type="submission" date="2019-12" db="EMBL/GenBank/DDBJ databases">
        <title>Isolation and characterization of three novel carbon monoxide-oxidizing members of Halobacteria from salione crusts and soils.</title>
        <authorList>
            <person name="Myers M.R."/>
            <person name="King G.M."/>
        </authorList>
    </citation>
    <scope>NUCLEOTIDE SEQUENCE [LARGE SCALE GENOMIC DNA]</scope>
    <source>
        <strain evidence="3 4">PCN9</strain>
    </source>
</reference>
<feature type="transmembrane region" description="Helical" evidence="2">
    <location>
        <begin position="43"/>
        <end position="62"/>
    </location>
</feature>
<accession>A0A6B0SF73</accession>
<dbReference type="OrthoDB" id="137309at2157"/>
<proteinExistence type="predicted"/>
<keyword evidence="2" id="KW-1133">Transmembrane helix</keyword>
<dbReference type="EMBL" id="WUUU01000010">
    <property type="protein sequence ID" value="MXR19617.1"/>
    <property type="molecule type" value="Genomic_DNA"/>
</dbReference>
<protein>
    <recommendedName>
        <fullName evidence="5">Glycosyltransferase RgtA/B/C/D-like domain-containing protein</fullName>
    </recommendedName>
</protein>
<evidence type="ECO:0008006" key="5">
    <source>
        <dbReference type="Google" id="ProtNLM"/>
    </source>
</evidence>
<evidence type="ECO:0000256" key="1">
    <source>
        <dbReference type="SAM" id="MobiDB-lite"/>
    </source>
</evidence>
<dbReference type="AlphaFoldDB" id="A0A6B0SF73"/>
<keyword evidence="2" id="KW-0812">Transmembrane</keyword>
<feature type="transmembrane region" description="Helical" evidence="2">
    <location>
        <begin position="176"/>
        <end position="194"/>
    </location>
</feature>
<feature type="transmembrane region" description="Helical" evidence="2">
    <location>
        <begin position="284"/>
        <end position="303"/>
    </location>
</feature>
<feature type="transmembrane region" description="Helical" evidence="2">
    <location>
        <begin position="469"/>
        <end position="489"/>
    </location>
</feature>
<feature type="transmembrane region" description="Helical" evidence="2">
    <location>
        <begin position="147"/>
        <end position="169"/>
    </location>
</feature>
<evidence type="ECO:0000313" key="4">
    <source>
        <dbReference type="Proteomes" id="UP000471521"/>
    </source>
</evidence>
<feature type="compositionally biased region" description="Basic and acidic residues" evidence="1">
    <location>
        <begin position="227"/>
        <end position="243"/>
    </location>
</feature>
<feature type="transmembrane region" description="Helical" evidence="2">
    <location>
        <begin position="315"/>
        <end position="331"/>
    </location>
</feature>
<name>A0A6B0SF73_9EURY</name>
<organism evidence="3 4">
    <name type="scientific">Halobacterium bonnevillei</name>
    <dbReference type="NCBI Taxonomy" id="2692200"/>
    <lineage>
        <taxon>Archaea</taxon>
        <taxon>Methanobacteriati</taxon>
        <taxon>Methanobacteriota</taxon>
        <taxon>Stenosarchaea group</taxon>
        <taxon>Halobacteria</taxon>
        <taxon>Halobacteriales</taxon>
        <taxon>Halobacteriaceae</taxon>
        <taxon>Halobacterium</taxon>
    </lineage>
</organism>
<keyword evidence="4" id="KW-1185">Reference proteome</keyword>